<reference evidence="7" key="2">
    <citation type="submission" date="2010-05" db="EMBL/GenBank/DDBJ databases">
        <title>The Genome Sequence of Magnaporthe poae strain ATCC 64411.</title>
        <authorList>
            <consortium name="The Broad Institute Genome Sequencing Platform"/>
            <consortium name="Broad Institute Genome Sequencing Center for Infectious Disease"/>
            <person name="Ma L.-J."/>
            <person name="Dead R."/>
            <person name="Young S."/>
            <person name="Zeng Q."/>
            <person name="Koehrsen M."/>
            <person name="Alvarado L."/>
            <person name="Berlin A."/>
            <person name="Chapman S.B."/>
            <person name="Chen Z."/>
            <person name="Freedman E."/>
            <person name="Gellesch M."/>
            <person name="Goldberg J."/>
            <person name="Griggs A."/>
            <person name="Gujja S."/>
            <person name="Heilman E.R."/>
            <person name="Heiman D."/>
            <person name="Hepburn T."/>
            <person name="Howarth C."/>
            <person name="Jen D."/>
            <person name="Larson L."/>
            <person name="Mehta T."/>
            <person name="Neiman D."/>
            <person name="Pearson M."/>
            <person name="Roberts A."/>
            <person name="Saif S."/>
            <person name="Shea T."/>
            <person name="Shenoy N."/>
            <person name="Sisk P."/>
            <person name="Stolte C."/>
            <person name="Sykes S."/>
            <person name="Walk T."/>
            <person name="White J."/>
            <person name="Yandava C."/>
            <person name="Haas B."/>
            <person name="Nusbaum C."/>
            <person name="Birren B."/>
        </authorList>
    </citation>
    <scope>NUCLEOTIDE SEQUENCE</scope>
    <source>
        <strain evidence="7">ATCC 64411</strain>
    </source>
</reference>
<keyword evidence="3 6" id="KW-1133">Transmembrane helix</keyword>
<evidence type="ECO:0000313" key="8">
    <source>
        <dbReference type="EnsemblFungi" id="MAPG_07726T0"/>
    </source>
</evidence>
<sequence length="277" mass="31755">MAPKVFSFGSEPFDPSHRYVTSWLFSPWILFGVRALLSLYAFVTSFFHLGWICQHVQLGGCEAASREFSYFTVLTFWALAFYFLVSAIHTGTYAMSGRALLDIFPRPLQALHSLYYTTICVFPLIVTVVYWGILFTEPFDNSFSWWSNVSRHAMNMSFALFEIIFTRTSLPPWIHILWLIIILALYLALAYLTRATRGFYVYPFLDPSKGGRRLAGYVCGITISCVIFFLLVRGLIWVRTWVAETKLGMTGKFSSHDGTTKPHDPESTPKMEQSQQH</sequence>
<evidence type="ECO:0000256" key="2">
    <source>
        <dbReference type="ARBA" id="ARBA00022692"/>
    </source>
</evidence>
<evidence type="ECO:0000256" key="1">
    <source>
        <dbReference type="ARBA" id="ARBA00004127"/>
    </source>
</evidence>
<reference evidence="9" key="1">
    <citation type="submission" date="2010-05" db="EMBL/GenBank/DDBJ databases">
        <title>The genome sequence of Magnaporthe poae strain ATCC 64411.</title>
        <authorList>
            <person name="Ma L.-J."/>
            <person name="Dead R."/>
            <person name="Young S."/>
            <person name="Zeng Q."/>
            <person name="Koehrsen M."/>
            <person name="Alvarado L."/>
            <person name="Berlin A."/>
            <person name="Chapman S.B."/>
            <person name="Chen Z."/>
            <person name="Freedman E."/>
            <person name="Gellesch M."/>
            <person name="Goldberg J."/>
            <person name="Griggs A."/>
            <person name="Gujja S."/>
            <person name="Heilman E.R."/>
            <person name="Heiman D."/>
            <person name="Hepburn T."/>
            <person name="Howarth C."/>
            <person name="Jen D."/>
            <person name="Larson L."/>
            <person name="Mehta T."/>
            <person name="Neiman D."/>
            <person name="Pearson M."/>
            <person name="Roberts A."/>
            <person name="Saif S."/>
            <person name="Shea T."/>
            <person name="Shenoy N."/>
            <person name="Sisk P."/>
            <person name="Stolte C."/>
            <person name="Sykes S."/>
            <person name="Walk T."/>
            <person name="White J."/>
            <person name="Yandava C."/>
            <person name="Haas B."/>
            <person name="Nusbaum C."/>
            <person name="Birren B."/>
        </authorList>
    </citation>
    <scope>NUCLEOTIDE SEQUENCE [LARGE SCALE GENOMIC DNA]</scope>
    <source>
        <strain evidence="9">ATCC 64411 / 73-15</strain>
    </source>
</reference>
<dbReference type="OMA" id="QHAMNSG"/>
<dbReference type="InterPro" id="IPR006838">
    <property type="entry name" value="ADTRP_AIG1"/>
</dbReference>
<dbReference type="PANTHER" id="PTHR12242:SF1">
    <property type="entry name" value="MYND-TYPE DOMAIN-CONTAINING PROTEIN"/>
    <property type="match status" value="1"/>
</dbReference>
<dbReference type="OrthoDB" id="419711at2759"/>
<feature type="transmembrane region" description="Helical" evidence="6">
    <location>
        <begin position="214"/>
        <end position="238"/>
    </location>
</feature>
<gene>
    <name evidence="7" type="ORF">MAPG_07726</name>
</gene>
<evidence type="ECO:0000256" key="4">
    <source>
        <dbReference type="ARBA" id="ARBA00023136"/>
    </source>
</evidence>
<organism evidence="8 9">
    <name type="scientific">Magnaporthiopsis poae (strain ATCC 64411 / 73-15)</name>
    <name type="common">Kentucky bluegrass fungus</name>
    <name type="synonym">Magnaporthe poae</name>
    <dbReference type="NCBI Taxonomy" id="644358"/>
    <lineage>
        <taxon>Eukaryota</taxon>
        <taxon>Fungi</taxon>
        <taxon>Dikarya</taxon>
        <taxon>Ascomycota</taxon>
        <taxon>Pezizomycotina</taxon>
        <taxon>Sordariomycetes</taxon>
        <taxon>Sordariomycetidae</taxon>
        <taxon>Magnaporthales</taxon>
        <taxon>Magnaporthaceae</taxon>
        <taxon>Magnaporthiopsis</taxon>
    </lineage>
</organism>
<evidence type="ECO:0000256" key="5">
    <source>
        <dbReference type="SAM" id="MobiDB-lite"/>
    </source>
</evidence>
<dbReference type="EMBL" id="ADBL01001868">
    <property type="status" value="NOT_ANNOTATED_CDS"/>
    <property type="molecule type" value="Genomic_DNA"/>
</dbReference>
<reference evidence="8" key="4">
    <citation type="journal article" date="2015" name="G3 (Bethesda)">
        <title>Genome sequences of three phytopathogenic species of the Magnaporthaceae family of fungi.</title>
        <authorList>
            <person name="Okagaki L.H."/>
            <person name="Nunes C.C."/>
            <person name="Sailsbery J."/>
            <person name="Clay B."/>
            <person name="Brown D."/>
            <person name="John T."/>
            <person name="Oh Y."/>
            <person name="Young N."/>
            <person name="Fitzgerald M."/>
            <person name="Haas B.J."/>
            <person name="Zeng Q."/>
            <person name="Young S."/>
            <person name="Adiconis X."/>
            <person name="Fan L."/>
            <person name="Levin J.Z."/>
            <person name="Mitchell T.K."/>
            <person name="Okubara P.A."/>
            <person name="Farman M.L."/>
            <person name="Kohn L.M."/>
            <person name="Birren B."/>
            <person name="Ma L.-J."/>
            <person name="Dean R.A."/>
        </authorList>
    </citation>
    <scope>NUCLEOTIDE SEQUENCE</scope>
    <source>
        <strain evidence="8">ATCC 64411 / 73-15</strain>
    </source>
</reference>
<dbReference type="VEuPathDB" id="FungiDB:MAPG_07726"/>
<dbReference type="GO" id="GO:0012505">
    <property type="term" value="C:endomembrane system"/>
    <property type="evidence" value="ECO:0007669"/>
    <property type="project" value="UniProtKB-SubCell"/>
</dbReference>
<feature type="transmembrane region" description="Helical" evidence="6">
    <location>
        <begin position="70"/>
        <end position="94"/>
    </location>
</feature>
<evidence type="ECO:0000256" key="3">
    <source>
        <dbReference type="ARBA" id="ARBA00022989"/>
    </source>
</evidence>
<feature type="transmembrane region" description="Helical" evidence="6">
    <location>
        <begin position="28"/>
        <end position="49"/>
    </location>
</feature>
<dbReference type="Pfam" id="PF04750">
    <property type="entry name" value="Far-17a_AIG1"/>
    <property type="match status" value="1"/>
</dbReference>
<dbReference type="EnsemblFungi" id="MAPG_07726T0">
    <property type="protein sequence ID" value="MAPG_07726T0"/>
    <property type="gene ID" value="MAPG_07726"/>
</dbReference>
<reference evidence="8" key="5">
    <citation type="submission" date="2015-06" db="UniProtKB">
        <authorList>
            <consortium name="EnsemblFungi"/>
        </authorList>
    </citation>
    <scope>IDENTIFICATION</scope>
    <source>
        <strain evidence="8">ATCC 64411</strain>
    </source>
</reference>
<dbReference type="PANTHER" id="PTHR12242">
    <property type="entry name" value="OS02G0130600 PROTEIN-RELATED"/>
    <property type="match status" value="1"/>
</dbReference>
<evidence type="ECO:0000313" key="7">
    <source>
        <dbReference type="EMBL" id="KLU88742.1"/>
    </source>
</evidence>
<feature type="transmembrane region" description="Helical" evidence="6">
    <location>
        <begin position="176"/>
        <end position="193"/>
    </location>
</feature>
<feature type="compositionally biased region" description="Basic and acidic residues" evidence="5">
    <location>
        <begin position="254"/>
        <end position="269"/>
    </location>
</feature>
<keyword evidence="4 6" id="KW-0472">Membrane</keyword>
<feature type="transmembrane region" description="Helical" evidence="6">
    <location>
        <begin position="114"/>
        <end position="133"/>
    </location>
</feature>
<dbReference type="EMBL" id="GL876971">
    <property type="protein sequence ID" value="KLU88742.1"/>
    <property type="molecule type" value="Genomic_DNA"/>
</dbReference>
<dbReference type="GO" id="GO:0016020">
    <property type="term" value="C:membrane"/>
    <property type="evidence" value="ECO:0007669"/>
    <property type="project" value="InterPro"/>
</dbReference>
<dbReference type="Proteomes" id="UP000011715">
    <property type="component" value="Unassembled WGS sequence"/>
</dbReference>
<dbReference type="eggNOG" id="ENOG502RZDB">
    <property type="taxonomic scope" value="Eukaryota"/>
</dbReference>
<evidence type="ECO:0000313" key="9">
    <source>
        <dbReference type="Proteomes" id="UP000011715"/>
    </source>
</evidence>
<dbReference type="AlphaFoldDB" id="A0A0C4E5G0"/>
<name>A0A0C4E5G0_MAGP6</name>
<evidence type="ECO:0000256" key="6">
    <source>
        <dbReference type="SAM" id="Phobius"/>
    </source>
</evidence>
<keyword evidence="2 6" id="KW-0812">Transmembrane</keyword>
<feature type="region of interest" description="Disordered" evidence="5">
    <location>
        <begin position="253"/>
        <end position="277"/>
    </location>
</feature>
<protein>
    <recommendedName>
        <fullName evidence="10">FAR-17a/AIG1-like protein</fullName>
    </recommendedName>
</protein>
<evidence type="ECO:0008006" key="10">
    <source>
        <dbReference type="Google" id="ProtNLM"/>
    </source>
</evidence>
<reference evidence="7" key="3">
    <citation type="submission" date="2011-03" db="EMBL/GenBank/DDBJ databases">
        <title>Annotation of Magnaporthe poae ATCC 64411.</title>
        <authorList>
            <person name="Ma L.-J."/>
            <person name="Dead R."/>
            <person name="Young S.K."/>
            <person name="Zeng Q."/>
            <person name="Gargeya S."/>
            <person name="Fitzgerald M."/>
            <person name="Haas B."/>
            <person name="Abouelleil A."/>
            <person name="Alvarado L."/>
            <person name="Arachchi H.M."/>
            <person name="Berlin A."/>
            <person name="Brown A."/>
            <person name="Chapman S.B."/>
            <person name="Chen Z."/>
            <person name="Dunbar C."/>
            <person name="Freedman E."/>
            <person name="Gearin G."/>
            <person name="Gellesch M."/>
            <person name="Goldberg J."/>
            <person name="Griggs A."/>
            <person name="Gujja S."/>
            <person name="Heiman D."/>
            <person name="Howarth C."/>
            <person name="Larson L."/>
            <person name="Lui A."/>
            <person name="MacDonald P.J.P."/>
            <person name="Mehta T."/>
            <person name="Montmayeur A."/>
            <person name="Murphy C."/>
            <person name="Neiman D."/>
            <person name="Pearson M."/>
            <person name="Priest M."/>
            <person name="Roberts A."/>
            <person name="Saif S."/>
            <person name="Shea T."/>
            <person name="Shenoy N."/>
            <person name="Sisk P."/>
            <person name="Stolte C."/>
            <person name="Sykes S."/>
            <person name="Yandava C."/>
            <person name="Wortman J."/>
            <person name="Nusbaum C."/>
            <person name="Birren B."/>
        </authorList>
    </citation>
    <scope>NUCLEOTIDE SEQUENCE</scope>
    <source>
        <strain evidence="7">ATCC 64411</strain>
    </source>
</reference>
<keyword evidence="9" id="KW-1185">Reference proteome</keyword>
<dbReference type="STRING" id="644358.A0A0C4E5G0"/>
<accession>A0A0C4E5G0</accession>
<comment type="subcellular location">
    <subcellularLocation>
        <location evidence="1">Endomembrane system</location>
        <topology evidence="1">Multi-pass membrane protein</topology>
    </subcellularLocation>
</comment>
<proteinExistence type="predicted"/>